<dbReference type="SUPFAM" id="SSF52343">
    <property type="entry name" value="Ferredoxin reductase-like, C-terminal NADP-linked domain"/>
    <property type="match status" value="1"/>
</dbReference>
<keyword evidence="1" id="KW-0812">Transmembrane</keyword>
<dbReference type="InterPro" id="IPR050415">
    <property type="entry name" value="MRET"/>
</dbReference>
<dbReference type="PROSITE" id="PS51384">
    <property type="entry name" value="FAD_FR"/>
    <property type="match status" value="1"/>
</dbReference>
<dbReference type="Pfam" id="PF08022">
    <property type="entry name" value="FAD_binding_8"/>
    <property type="match status" value="1"/>
</dbReference>
<dbReference type="InterPro" id="IPR017927">
    <property type="entry name" value="FAD-bd_FR_type"/>
</dbReference>
<evidence type="ECO:0000313" key="3">
    <source>
        <dbReference type="EMBL" id="SHE96223.1"/>
    </source>
</evidence>
<evidence type="ECO:0000259" key="2">
    <source>
        <dbReference type="PROSITE" id="PS51384"/>
    </source>
</evidence>
<dbReference type="OrthoDB" id="573132at2"/>
<dbReference type="Pfam" id="PF00175">
    <property type="entry name" value="NAD_binding_1"/>
    <property type="match status" value="1"/>
</dbReference>
<keyword evidence="1" id="KW-1133">Transmembrane helix</keyword>
<dbReference type="InterPro" id="IPR017938">
    <property type="entry name" value="Riboflavin_synthase-like_b-brl"/>
</dbReference>
<dbReference type="RefSeq" id="WP_073298254.1">
    <property type="nucleotide sequence ID" value="NZ_FQUF01000023.1"/>
</dbReference>
<dbReference type="STRING" id="1121025.SAMN02745249_01510"/>
<dbReference type="Gene3D" id="2.40.30.10">
    <property type="entry name" value="Translation factors"/>
    <property type="match status" value="1"/>
</dbReference>
<feature type="transmembrane region" description="Helical" evidence="1">
    <location>
        <begin position="7"/>
        <end position="27"/>
    </location>
</feature>
<feature type="transmembrane region" description="Helical" evidence="1">
    <location>
        <begin position="156"/>
        <end position="176"/>
    </location>
</feature>
<dbReference type="InterPro" id="IPR013112">
    <property type="entry name" value="FAD-bd_8"/>
</dbReference>
<dbReference type="Proteomes" id="UP000184128">
    <property type="component" value="Unassembled WGS sequence"/>
</dbReference>
<gene>
    <name evidence="3" type="ORF">SAMN02745249_01510</name>
</gene>
<dbReference type="EMBL" id="FQUF01000023">
    <property type="protein sequence ID" value="SHE96223.1"/>
    <property type="molecule type" value="Genomic_DNA"/>
</dbReference>
<feature type="domain" description="FAD-binding FR-type" evidence="2">
    <location>
        <begin position="207"/>
        <end position="311"/>
    </location>
</feature>
<evidence type="ECO:0000313" key="4">
    <source>
        <dbReference type="Proteomes" id="UP000184128"/>
    </source>
</evidence>
<keyword evidence="1" id="KW-0472">Membrane</keyword>
<keyword evidence="4" id="KW-1185">Reference proteome</keyword>
<protein>
    <submittedName>
        <fullName evidence="3">Predicted ferric reductase</fullName>
    </submittedName>
</protein>
<dbReference type="Gene3D" id="3.40.50.80">
    <property type="entry name" value="Nucleotide-binding domain of ferredoxin-NADP reductase (FNR) module"/>
    <property type="match status" value="1"/>
</dbReference>
<proteinExistence type="predicted"/>
<dbReference type="PANTHER" id="PTHR47354:SF5">
    <property type="entry name" value="PROTEIN RFBI"/>
    <property type="match status" value="1"/>
</dbReference>
<reference evidence="3 4" key="1">
    <citation type="submission" date="2016-11" db="EMBL/GenBank/DDBJ databases">
        <authorList>
            <person name="Jaros S."/>
            <person name="Januszkiewicz K."/>
            <person name="Wedrychowicz H."/>
        </authorList>
    </citation>
    <scope>NUCLEOTIDE SEQUENCE [LARGE SCALE GENOMIC DNA]</scope>
    <source>
        <strain evidence="3 4">DSM 15692</strain>
    </source>
</reference>
<dbReference type="InterPro" id="IPR001433">
    <property type="entry name" value="OxRdtase_FAD/NAD-bd"/>
</dbReference>
<dbReference type="PANTHER" id="PTHR47354">
    <property type="entry name" value="NADH OXIDOREDUCTASE HCR"/>
    <property type="match status" value="1"/>
</dbReference>
<sequence length="449" mass="51283">MSNKDFWADWTFPIISLVTFATLLAAMLMPMNSINIGSLLSYSSGLLAYTMMLTVTFIGSRPRYLEKRFGMPEMYEIHAIMSIVLSILVGIHVIIQWNGFSSILDRSLVSQVGWVGVIALLVVMFTGIFSLSGIFVDQSQALRDFKDKLNREVNLWLHRLAIVSIIAVYLHMYFLPFLKDNFLFMLLLNIYTVAVLGFYLYWKFKIVAAPQYRVTKIYKATPSLWVLEFEPVKGTVMTYTAGDYFFIRFNREAEITGEGHPFSTSSAITRQFSNSIEFMIKEAGDWTESLENIKEGDIAKFEGPYGHFFPEEVQESNEYEVPFVLLGGGIGLTPNLSVLRHEIEKGSKREIHLVWGLAYEEDMFMLDELEAMKEINPNFDYHIIFSNEEVEGYPFGFISNEFLEEVGADKYTNGHFFVCGPGPMLDASRKILENGNVPSEQIHLDDFGF</sequence>
<feature type="transmembrane region" description="Helical" evidence="1">
    <location>
        <begin position="39"/>
        <end position="58"/>
    </location>
</feature>
<feature type="transmembrane region" description="Helical" evidence="1">
    <location>
        <begin position="112"/>
        <end position="136"/>
    </location>
</feature>
<feature type="transmembrane region" description="Helical" evidence="1">
    <location>
        <begin position="182"/>
        <end position="202"/>
    </location>
</feature>
<evidence type="ECO:0000256" key="1">
    <source>
        <dbReference type="SAM" id="Phobius"/>
    </source>
</evidence>
<dbReference type="InterPro" id="IPR039261">
    <property type="entry name" value="FNR_nucleotide-bd"/>
</dbReference>
<dbReference type="AlphaFoldDB" id="A0A1M4XSG7"/>
<organism evidence="3 4">
    <name type="scientific">Atopostipes suicloacalis DSM 15692</name>
    <dbReference type="NCBI Taxonomy" id="1121025"/>
    <lineage>
        <taxon>Bacteria</taxon>
        <taxon>Bacillati</taxon>
        <taxon>Bacillota</taxon>
        <taxon>Bacilli</taxon>
        <taxon>Lactobacillales</taxon>
        <taxon>Carnobacteriaceae</taxon>
        <taxon>Atopostipes</taxon>
    </lineage>
</organism>
<name>A0A1M4XSG7_9LACT</name>
<dbReference type="SUPFAM" id="SSF63380">
    <property type="entry name" value="Riboflavin synthase domain-like"/>
    <property type="match status" value="1"/>
</dbReference>
<dbReference type="CDD" id="cd00322">
    <property type="entry name" value="FNR_like"/>
    <property type="match status" value="1"/>
</dbReference>
<feature type="transmembrane region" description="Helical" evidence="1">
    <location>
        <begin position="79"/>
        <end position="100"/>
    </location>
</feature>
<accession>A0A1M4XSG7</accession>
<dbReference type="GO" id="GO:0016491">
    <property type="term" value="F:oxidoreductase activity"/>
    <property type="evidence" value="ECO:0007669"/>
    <property type="project" value="InterPro"/>
</dbReference>